<dbReference type="CDD" id="cd05147">
    <property type="entry name" value="RIO1_euk"/>
    <property type="match status" value="1"/>
</dbReference>
<feature type="binding site" evidence="21">
    <location>
        <position position="310"/>
    </location>
    <ligand>
        <name>ATP</name>
        <dbReference type="ChEBI" id="CHEBI:30616"/>
    </ligand>
</feature>
<evidence type="ECO:0000256" key="22">
    <source>
        <dbReference type="PIRSR" id="PIRSR038147-3"/>
    </source>
</evidence>
<dbReference type="GO" id="GO:0005737">
    <property type="term" value="C:cytoplasm"/>
    <property type="evidence" value="ECO:0007669"/>
    <property type="project" value="UniProtKB-SubCell"/>
</dbReference>
<evidence type="ECO:0000256" key="23">
    <source>
        <dbReference type="SAM" id="MobiDB-lite"/>
    </source>
</evidence>
<evidence type="ECO:0000256" key="2">
    <source>
        <dbReference type="ARBA" id="ARBA00004496"/>
    </source>
</evidence>
<dbReference type="InterPro" id="IPR018935">
    <property type="entry name" value="RIO_kinase_CS"/>
</dbReference>
<evidence type="ECO:0000313" key="25">
    <source>
        <dbReference type="EMBL" id="WZN60122.1"/>
    </source>
</evidence>
<keyword evidence="11 19" id="KW-0547">Nucleotide-binding</keyword>
<feature type="compositionally biased region" description="Acidic residues" evidence="23">
    <location>
        <begin position="544"/>
        <end position="558"/>
    </location>
</feature>
<feature type="active site" description="Proton acceptor" evidence="20">
    <location>
        <position position="354"/>
    </location>
</feature>
<evidence type="ECO:0000256" key="15">
    <source>
        <dbReference type="ARBA" id="ARBA00022842"/>
    </source>
</evidence>
<feature type="region of interest" description="Disordered" evidence="23">
    <location>
        <begin position="1"/>
        <end position="74"/>
    </location>
</feature>
<dbReference type="FunFam" id="3.30.200.20:FF:000148">
    <property type="entry name" value="Serine/threonine-protein kinase RIO1"/>
    <property type="match status" value="1"/>
</dbReference>
<feature type="compositionally biased region" description="Basic and acidic residues" evidence="23">
    <location>
        <begin position="559"/>
        <end position="586"/>
    </location>
</feature>
<evidence type="ECO:0000256" key="17">
    <source>
        <dbReference type="ARBA" id="ARBA00048679"/>
    </source>
</evidence>
<evidence type="ECO:0000256" key="16">
    <source>
        <dbReference type="ARBA" id="ARBA00047899"/>
    </source>
</evidence>
<evidence type="ECO:0000256" key="1">
    <source>
        <dbReference type="ARBA" id="ARBA00001946"/>
    </source>
</evidence>
<evidence type="ECO:0000256" key="19">
    <source>
        <dbReference type="PIRNR" id="PIRNR038147"/>
    </source>
</evidence>
<dbReference type="InterPro" id="IPR017407">
    <property type="entry name" value="Ser/Thr_kinase_Rio1"/>
</dbReference>
<evidence type="ECO:0000256" key="3">
    <source>
        <dbReference type="ARBA" id="ARBA00009196"/>
    </source>
</evidence>
<dbReference type="InterPro" id="IPR011009">
    <property type="entry name" value="Kinase-like_dom_sf"/>
</dbReference>
<evidence type="ECO:0000256" key="7">
    <source>
        <dbReference type="ARBA" id="ARBA00022517"/>
    </source>
</evidence>
<name>A0AAX4P2J0_9CHLO</name>
<keyword evidence="15" id="KW-0460">Magnesium</keyword>
<organism evidence="25 26">
    <name type="scientific">Chloropicon roscoffensis</name>
    <dbReference type="NCBI Taxonomy" id="1461544"/>
    <lineage>
        <taxon>Eukaryota</taxon>
        <taxon>Viridiplantae</taxon>
        <taxon>Chlorophyta</taxon>
        <taxon>Chloropicophyceae</taxon>
        <taxon>Chloropicales</taxon>
        <taxon>Chloropicaceae</taxon>
        <taxon>Chloropicon</taxon>
    </lineage>
</organism>
<feature type="region of interest" description="Disordered" evidence="23">
    <location>
        <begin position="504"/>
        <end position="608"/>
    </location>
</feature>
<dbReference type="PIRSF" id="PIRSF038147">
    <property type="entry name" value="Ser/Thr_PK_RIO1"/>
    <property type="match status" value="1"/>
</dbReference>
<dbReference type="Pfam" id="PF01163">
    <property type="entry name" value="RIO1"/>
    <property type="match status" value="1"/>
</dbReference>
<protein>
    <recommendedName>
        <fullName evidence="5 19">Serine/threonine-protein kinase RIO1</fullName>
        <ecNumber evidence="4 19">2.7.11.1</ecNumber>
    </recommendedName>
</protein>
<keyword evidence="6" id="KW-0963">Cytoplasm</keyword>
<proteinExistence type="inferred from homology"/>
<evidence type="ECO:0000256" key="4">
    <source>
        <dbReference type="ARBA" id="ARBA00012513"/>
    </source>
</evidence>
<feature type="compositionally biased region" description="Acidic residues" evidence="23">
    <location>
        <begin position="60"/>
        <end position="74"/>
    </location>
</feature>
<evidence type="ECO:0000256" key="20">
    <source>
        <dbReference type="PIRSR" id="PIRSR038147-1"/>
    </source>
</evidence>
<feature type="compositionally biased region" description="Low complexity" evidence="23">
    <location>
        <begin position="111"/>
        <end position="122"/>
    </location>
</feature>
<dbReference type="GO" id="GO:0042254">
    <property type="term" value="P:ribosome biogenesis"/>
    <property type="evidence" value="ECO:0007669"/>
    <property type="project" value="UniProtKB-KW"/>
</dbReference>
<comment type="similarity">
    <text evidence="3 19">Belongs to the protein kinase superfamily. RIO-type Ser/Thr kinase family.</text>
</comment>
<dbReference type="EC" id="2.7.11.1" evidence="4 19"/>
<keyword evidence="14 19" id="KW-0067">ATP-binding</keyword>
<comment type="catalytic activity">
    <reaction evidence="16 19">
        <text>L-threonyl-[protein] + ATP = O-phospho-L-threonyl-[protein] + ADP + H(+)</text>
        <dbReference type="Rhea" id="RHEA:46608"/>
        <dbReference type="Rhea" id="RHEA-COMP:11060"/>
        <dbReference type="Rhea" id="RHEA-COMP:11605"/>
        <dbReference type="ChEBI" id="CHEBI:15378"/>
        <dbReference type="ChEBI" id="CHEBI:30013"/>
        <dbReference type="ChEBI" id="CHEBI:30616"/>
        <dbReference type="ChEBI" id="CHEBI:61977"/>
        <dbReference type="ChEBI" id="CHEBI:456216"/>
        <dbReference type="EC" id="2.7.11.1"/>
    </reaction>
</comment>
<evidence type="ECO:0000256" key="21">
    <source>
        <dbReference type="PIRSR" id="PIRSR038147-2"/>
    </source>
</evidence>
<feature type="binding site" evidence="22">
    <location>
        <position position="371"/>
    </location>
    <ligand>
        <name>Mg(2+)</name>
        <dbReference type="ChEBI" id="CHEBI:18420"/>
    </ligand>
</feature>
<evidence type="ECO:0000256" key="12">
    <source>
        <dbReference type="ARBA" id="ARBA00022777"/>
    </source>
</evidence>
<feature type="compositionally biased region" description="Basic and acidic residues" evidence="23">
    <location>
        <begin position="12"/>
        <end position="29"/>
    </location>
</feature>
<comment type="cofactor">
    <cofactor evidence="1 22">
        <name>Mg(2+)</name>
        <dbReference type="ChEBI" id="CHEBI:18420"/>
    </cofactor>
</comment>
<evidence type="ECO:0000256" key="6">
    <source>
        <dbReference type="ARBA" id="ARBA00022490"/>
    </source>
</evidence>
<keyword evidence="26" id="KW-1185">Reference proteome</keyword>
<comment type="catalytic activity">
    <reaction evidence="17 19">
        <text>L-seryl-[protein] + ATP = O-phospho-L-seryl-[protein] + ADP + H(+)</text>
        <dbReference type="Rhea" id="RHEA:17989"/>
        <dbReference type="Rhea" id="RHEA-COMP:9863"/>
        <dbReference type="Rhea" id="RHEA-COMP:11604"/>
        <dbReference type="ChEBI" id="CHEBI:15378"/>
        <dbReference type="ChEBI" id="CHEBI:29999"/>
        <dbReference type="ChEBI" id="CHEBI:30616"/>
        <dbReference type="ChEBI" id="CHEBI:83421"/>
        <dbReference type="ChEBI" id="CHEBI:456216"/>
        <dbReference type="EC" id="2.7.11.1"/>
    </reaction>
</comment>
<evidence type="ECO:0000256" key="14">
    <source>
        <dbReference type="ARBA" id="ARBA00022840"/>
    </source>
</evidence>
<evidence type="ECO:0000256" key="13">
    <source>
        <dbReference type="ARBA" id="ARBA00022801"/>
    </source>
</evidence>
<dbReference type="GO" id="GO:0005524">
    <property type="term" value="F:ATP binding"/>
    <property type="evidence" value="ECO:0007669"/>
    <property type="project" value="UniProtKB-KW"/>
</dbReference>
<feature type="active site" description="4-aspartylphosphate intermediate" evidence="20">
    <location>
        <position position="371"/>
    </location>
</feature>
<keyword evidence="8 19" id="KW-0723">Serine/threonine-protein kinase</keyword>
<dbReference type="AlphaFoldDB" id="A0AAX4P2J0"/>
<dbReference type="InterPro" id="IPR051272">
    <property type="entry name" value="RIO-type_Ser/Thr_kinase"/>
</dbReference>
<reference evidence="25 26" key="1">
    <citation type="submission" date="2024-03" db="EMBL/GenBank/DDBJ databases">
        <title>Complete genome sequence of the green alga Chloropicon roscoffensis RCC1871.</title>
        <authorList>
            <person name="Lemieux C."/>
            <person name="Pombert J.-F."/>
            <person name="Otis C."/>
            <person name="Turmel M."/>
        </authorList>
    </citation>
    <scope>NUCLEOTIDE SEQUENCE [LARGE SCALE GENOMIC DNA]</scope>
    <source>
        <strain evidence="25 26">RCC1871</strain>
    </source>
</reference>
<sequence>MAAAEEPSLAELESKYADDDEGEAGRGDEAAPPLERGGRAEVQERAEDAEGAGALYRDDGDFDEGEDDDFFDEEDDEIMEALDWLDIQEDGGRAAGARMGSYQGSMGRRPNAQGGAANAAASGGSGRGGARQKQLQPMSKQAYKLEGKVNTARLSGKVSTALSKLERQVYVHGQGGGKSKDKADRATVEQALDPRTRMVLFKMLNRGLFNEIFGCVSTGKEANVYHAVGADGNDMAVKVFKTSILVFRDRDRYVTGDWRFRRGYCKSNPRKMVKLWAEKEMRNLIRLASAGIPCPTPIQLRLHVLVMSFIGHDGYAAPRLKDANLSHSKCRQLYRELVVHMRTMYQKCKLVHGDLSEYNMLYHQNKVWIIDVSQSVDLDHPHAFDFLREDCAHVNAFFEKNGTRVIPKRDLFDFITDPALKDEEVDTYLEDLQRRIEEAPEMTDQDRVDEAVFHQAFIPRKMDEIADFERDLRKMRGEAGEAGEDARKVDGIYYQTILGLKQDLSGPRTGALAAAGGAAERSGAGPEDDLNSSSGEGEGSGSDSDGEGSSGEEEDGEWEERKKLTKEEKKKLRRENKVKVKEENKEKRKHKIPKHIKKKKTKSKGRKK</sequence>
<dbReference type="PROSITE" id="PS01245">
    <property type="entry name" value="RIO1"/>
    <property type="match status" value="1"/>
</dbReference>
<evidence type="ECO:0000256" key="18">
    <source>
        <dbReference type="ARBA" id="ARBA00049360"/>
    </source>
</evidence>
<feature type="compositionally biased region" description="Low complexity" evidence="23">
    <location>
        <begin position="1"/>
        <end position="11"/>
    </location>
</feature>
<comment type="subcellular location">
    <subcellularLocation>
        <location evidence="2">Cytoplasm</location>
    </subcellularLocation>
</comment>
<evidence type="ECO:0000256" key="5">
    <source>
        <dbReference type="ARBA" id="ARBA00016038"/>
    </source>
</evidence>
<evidence type="ECO:0000256" key="10">
    <source>
        <dbReference type="ARBA" id="ARBA00022723"/>
    </source>
</evidence>
<comment type="catalytic activity">
    <reaction evidence="18">
        <text>ATP + H2O = ADP + phosphate + H(+)</text>
        <dbReference type="Rhea" id="RHEA:13065"/>
        <dbReference type="ChEBI" id="CHEBI:15377"/>
        <dbReference type="ChEBI" id="CHEBI:15378"/>
        <dbReference type="ChEBI" id="CHEBI:30616"/>
        <dbReference type="ChEBI" id="CHEBI:43474"/>
        <dbReference type="ChEBI" id="CHEBI:456216"/>
    </reaction>
</comment>
<feature type="binding site" evidence="21">
    <location>
        <position position="308"/>
    </location>
    <ligand>
        <name>ATP</name>
        <dbReference type="ChEBI" id="CHEBI:30616"/>
    </ligand>
</feature>
<evidence type="ECO:0000259" key="24">
    <source>
        <dbReference type="SMART" id="SM00090"/>
    </source>
</evidence>
<dbReference type="FunFam" id="1.10.510.10:FF:000232">
    <property type="entry name" value="Serine/threonine-protein kinase RIO1"/>
    <property type="match status" value="1"/>
</dbReference>
<keyword evidence="9 19" id="KW-0808">Transferase</keyword>
<dbReference type="GO" id="GO:0046872">
    <property type="term" value="F:metal ion binding"/>
    <property type="evidence" value="ECO:0007669"/>
    <property type="project" value="UniProtKB-KW"/>
</dbReference>
<feature type="binding site" evidence="21">
    <location>
        <position position="238"/>
    </location>
    <ligand>
        <name>ATP</name>
        <dbReference type="ChEBI" id="CHEBI:30616"/>
    </ligand>
</feature>
<accession>A0AAX4P2J0</accession>
<dbReference type="InterPro" id="IPR000687">
    <property type="entry name" value="RIO_kinase"/>
</dbReference>
<evidence type="ECO:0000256" key="8">
    <source>
        <dbReference type="ARBA" id="ARBA00022527"/>
    </source>
</evidence>
<dbReference type="Gene3D" id="3.30.200.20">
    <property type="entry name" value="Phosphorylase Kinase, domain 1"/>
    <property type="match status" value="1"/>
</dbReference>
<keyword evidence="12 19" id="KW-0418">Kinase</keyword>
<dbReference type="GO" id="GO:0016787">
    <property type="term" value="F:hydrolase activity"/>
    <property type="evidence" value="ECO:0007669"/>
    <property type="project" value="UniProtKB-KW"/>
</dbReference>
<dbReference type="Proteomes" id="UP001472866">
    <property type="component" value="Chromosome 02"/>
</dbReference>
<keyword evidence="13" id="KW-0378">Hydrolase</keyword>
<dbReference type="Gene3D" id="1.10.510.10">
    <property type="entry name" value="Transferase(Phosphotransferase) domain 1"/>
    <property type="match status" value="1"/>
</dbReference>
<evidence type="ECO:0000256" key="9">
    <source>
        <dbReference type="ARBA" id="ARBA00022679"/>
    </source>
</evidence>
<keyword evidence="7" id="KW-0690">Ribosome biogenesis</keyword>
<feature type="region of interest" description="Disordered" evidence="23">
    <location>
        <begin position="95"/>
        <end position="139"/>
    </location>
</feature>
<feature type="compositionally biased region" description="Basic and acidic residues" evidence="23">
    <location>
        <begin position="36"/>
        <end position="48"/>
    </location>
</feature>
<dbReference type="PANTHER" id="PTHR45723">
    <property type="entry name" value="SERINE/THREONINE-PROTEIN KINASE RIO1"/>
    <property type="match status" value="1"/>
</dbReference>
<dbReference type="GO" id="GO:0004674">
    <property type="term" value="F:protein serine/threonine kinase activity"/>
    <property type="evidence" value="ECO:0007669"/>
    <property type="project" value="UniProtKB-KW"/>
</dbReference>
<dbReference type="SUPFAM" id="SSF56112">
    <property type="entry name" value="Protein kinase-like (PK-like)"/>
    <property type="match status" value="1"/>
</dbReference>
<dbReference type="InterPro" id="IPR018934">
    <property type="entry name" value="RIO_dom"/>
</dbReference>
<feature type="compositionally biased region" description="Low complexity" evidence="23">
    <location>
        <begin position="510"/>
        <end position="525"/>
    </location>
</feature>
<dbReference type="SMART" id="SM00090">
    <property type="entry name" value="RIO"/>
    <property type="match status" value="1"/>
</dbReference>
<feature type="binding site" evidence="22">
    <location>
        <position position="359"/>
    </location>
    <ligand>
        <name>Mg(2+)</name>
        <dbReference type="ChEBI" id="CHEBI:18420"/>
    </ligand>
</feature>
<feature type="domain" description="RIO kinase" evidence="24">
    <location>
        <begin position="181"/>
        <end position="417"/>
    </location>
</feature>
<keyword evidence="10" id="KW-0479">Metal-binding</keyword>
<gene>
    <name evidence="25" type="ORF">HKI87_02g16500</name>
</gene>
<dbReference type="EMBL" id="CP151502">
    <property type="protein sequence ID" value="WZN60122.1"/>
    <property type="molecule type" value="Genomic_DNA"/>
</dbReference>
<feature type="compositionally biased region" description="Basic residues" evidence="23">
    <location>
        <begin position="587"/>
        <end position="608"/>
    </location>
</feature>
<evidence type="ECO:0000313" key="26">
    <source>
        <dbReference type="Proteomes" id="UP001472866"/>
    </source>
</evidence>
<evidence type="ECO:0000256" key="11">
    <source>
        <dbReference type="ARBA" id="ARBA00022741"/>
    </source>
</evidence>